<evidence type="ECO:0000256" key="3">
    <source>
        <dbReference type="ARBA" id="ARBA00012438"/>
    </source>
</evidence>
<dbReference type="SUPFAM" id="SSF55874">
    <property type="entry name" value="ATPase domain of HSP90 chaperone/DNA topoisomerase II/histidine kinase"/>
    <property type="match status" value="1"/>
</dbReference>
<dbReference type="GO" id="GO:0005886">
    <property type="term" value="C:plasma membrane"/>
    <property type="evidence" value="ECO:0007669"/>
    <property type="project" value="UniProtKB-SubCell"/>
</dbReference>
<dbReference type="SMART" id="SM00388">
    <property type="entry name" value="HisKA"/>
    <property type="match status" value="1"/>
</dbReference>
<evidence type="ECO:0000259" key="14">
    <source>
        <dbReference type="PROSITE" id="PS50110"/>
    </source>
</evidence>
<gene>
    <name evidence="15" type="primary">torS</name>
    <name evidence="15" type="ORF">ING2E5A_2692</name>
</gene>
<evidence type="ECO:0000256" key="8">
    <source>
        <dbReference type="ARBA" id="ARBA00022777"/>
    </source>
</evidence>
<dbReference type="InterPro" id="IPR036097">
    <property type="entry name" value="HisK_dim/P_sf"/>
</dbReference>
<dbReference type="SMART" id="SM00387">
    <property type="entry name" value="HATPase_c"/>
    <property type="match status" value="1"/>
</dbReference>
<dbReference type="Pfam" id="PF00512">
    <property type="entry name" value="HisKA"/>
    <property type="match status" value="1"/>
</dbReference>
<evidence type="ECO:0000256" key="9">
    <source>
        <dbReference type="ARBA" id="ARBA00022840"/>
    </source>
</evidence>
<dbReference type="Gene3D" id="1.10.287.130">
    <property type="match status" value="1"/>
</dbReference>
<dbReference type="SUPFAM" id="SSF55785">
    <property type="entry name" value="PYP-like sensor domain (PAS domain)"/>
    <property type="match status" value="1"/>
</dbReference>
<keyword evidence="6 15" id="KW-0808">Transferase</keyword>
<dbReference type="InterPro" id="IPR011006">
    <property type="entry name" value="CheY-like_superfamily"/>
</dbReference>
<evidence type="ECO:0000256" key="2">
    <source>
        <dbReference type="ARBA" id="ARBA00004236"/>
    </source>
</evidence>
<dbReference type="EC" id="2.7.13.3" evidence="3"/>
<dbReference type="GO" id="GO:0000155">
    <property type="term" value="F:phosphorelay sensor kinase activity"/>
    <property type="evidence" value="ECO:0007669"/>
    <property type="project" value="InterPro"/>
</dbReference>
<evidence type="ECO:0000256" key="1">
    <source>
        <dbReference type="ARBA" id="ARBA00000085"/>
    </source>
</evidence>
<dbReference type="FunFam" id="3.30.565.10:FF:000023">
    <property type="entry name" value="PAS domain-containing sensor histidine kinase"/>
    <property type="match status" value="1"/>
</dbReference>
<dbReference type="Gene3D" id="3.30.450.20">
    <property type="entry name" value="PAS domain"/>
    <property type="match status" value="2"/>
</dbReference>
<evidence type="ECO:0000313" key="15">
    <source>
        <dbReference type="EMBL" id="SCM59488.1"/>
    </source>
</evidence>
<feature type="domain" description="Histidine kinase" evidence="13">
    <location>
        <begin position="394"/>
        <end position="603"/>
    </location>
</feature>
<evidence type="ECO:0000259" key="13">
    <source>
        <dbReference type="PROSITE" id="PS50109"/>
    </source>
</evidence>
<dbReference type="GO" id="GO:0005524">
    <property type="term" value="F:ATP binding"/>
    <property type="evidence" value="ECO:0007669"/>
    <property type="project" value="UniProtKB-KW"/>
</dbReference>
<dbReference type="InterPro" id="IPR003661">
    <property type="entry name" value="HisK_dim/P_dom"/>
</dbReference>
<evidence type="ECO:0000256" key="5">
    <source>
        <dbReference type="ARBA" id="ARBA00022553"/>
    </source>
</evidence>
<dbReference type="CDD" id="cd00082">
    <property type="entry name" value="HisKA"/>
    <property type="match status" value="1"/>
</dbReference>
<dbReference type="PRINTS" id="PR00344">
    <property type="entry name" value="BCTRLSENSOR"/>
</dbReference>
<comment type="subcellular location">
    <subcellularLocation>
        <location evidence="2">Cell membrane</location>
    </subcellularLocation>
</comment>
<protein>
    <recommendedName>
        <fullName evidence="3">histidine kinase</fullName>
        <ecNumber evidence="3">2.7.13.3</ecNumber>
    </recommendedName>
</protein>
<evidence type="ECO:0000256" key="4">
    <source>
        <dbReference type="ARBA" id="ARBA00022475"/>
    </source>
</evidence>
<dbReference type="PROSITE" id="PS50110">
    <property type="entry name" value="RESPONSE_REGULATORY"/>
    <property type="match status" value="1"/>
</dbReference>
<keyword evidence="5 12" id="KW-0597">Phosphoprotein</keyword>
<dbReference type="InterPro" id="IPR004358">
    <property type="entry name" value="Sig_transdc_His_kin-like_C"/>
</dbReference>
<evidence type="ECO:0000313" key="16">
    <source>
        <dbReference type="Proteomes" id="UP000178485"/>
    </source>
</evidence>
<name>A0A1G4GAF9_9BACT</name>
<comment type="catalytic activity">
    <reaction evidence="1">
        <text>ATP + protein L-histidine = ADP + protein N-phospho-L-histidine.</text>
        <dbReference type="EC" id="2.7.13.3"/>
    </reaction>
</comment>
<dbReference type="EMBL" id="LT608328">
    <property type="protein sequence ID" value="SCM59488.1"/>
    <property type="molecule type" value="Genomic_DNA"/>
</dbReference>
<dbReference type="Gene3D" id="3.30.565.10">
    <property type="entry name" value="Histidine kinase-like ATPase, C-terminal domain"/>
    <property type="match status" value="1"/>
</dbReference>
<proteinExistence type="predicted"/>
<dbReference type="InterPro" id="IPR035965">
    <property type="entry name" value="PAS-like_dom_sf"/>
</dbReference>
<dbReference type="STRING" id="1642646.ING2E5A_2692"/>
<evidence type="ECO:0000256" key="11">
    <source>
        <dbReference type="ARBA" id="ARBA00023136"/>
    </source>
</evidence>
<dbReference type="InterPro" id="IPR005467">
    <property type="entry name" value="His_kinase_dom"/>
</dbReference>
<dbReference type="SMART" id="SM00448">
    <property type="entry name" value="REC"/>
    <property type="match status" value="1"/>
</dbReference>
<reference evidence="15 16" key="1">
    <citation type="submission" date="2016-08" db="EMBL/GenBank/DDBJ databases">
        <authorList>
            <person name="Seilhamer J.J."/>
        </authorList>
    </citation>
    <scope>NUCLEOTIDE SEQUENCE [LARGE SCALE GENOMIC DNA]</scope>
    <source>
        <strain evidence="15">ING2-E5A</strain>
    </source>
</reference>
<dbReference type="Pfam" id="PF02518">
    <property type="entry name" value="HATPase_c"/>
    <property type="match status" value="1"/>
</dbReference>
<accession>A0A1G4GAF9</accession>
<evidence type="ECO:0000256" key="6">
    <source>
        <dbReference type="ARBA" id="ARBA00022679"/>
    </source>
</evidence>
<sequence length="743" mass="85989">MKTKGILHDKSQAVKLLEMMTDTLLMVKNDGTCVDMIVKTPDNPYVNRELTLLGRNLFEYFPTETVRELRPAMESVAHTGIASNANYDLPSPDRMYYFKCIIQKYDDDHLLLVYRDITQRSQMKLSLQLANERLKETGRAARISYWNYTPSTGKFYYYGYVGLLVNAGEEMEITLDQFLTNVYPDDREKLVSYLNDPETRHRTYDYRVVKDGRAYYMRTKILNRYHLRNGELIIDGYTQNIDDIVSNWDRLNMIITAVNNSYETIFAAKADGTLVFVNQLCRKMNHIPVDVDITGYKVYELMANFRGEEKWVQFLDSLRASNNTIKYTCRHPYAEFNVINTEYYSFVVQNEYGEDIIWFLGHDISEFTRYERRLKEAKERAEESDRLKSAFLSNMSHEIRTPLNAIVGFSAIMADIESREERRRFQEIIESNNKRLLMLINEVLDLSRIESGTLVFNFSAVSMNDLCREIINTYQLYAGRIRLELEIPDHDSTIRSDRNRLIQVLANLVDNAIKFTPNGTITIGYRVHGDWIELYVRDTGIGIPEDKLEKVFERFVKVDSFAQGTGLGLSICKTILERLGGNITVASRLGEGATFTCRIPLIIVDLEEQLFESRSESQLLNQPDEIKATILVAEDIDDNFELIHAMIGNRYRLLHARNGREAVEIFLSEQPSLILMDVRMPEMDGIEAMQEIRQRSPFYPPIVAVSAYMLDLDKELLLDKGCQDILGKPFDKELLLATIGKFL</sequence>
<keyword evidence="7" id="KW-0547">Nucleotide-binding</keyword>
<keyword evidence="9" id="KW-0067">ATP-binding</keyword>
<evidence type="ECO:0000256" key="12">
    <source>
        <dbReference type="PROSITE-ProRule" id="PRU00169"/>
    </source>
</evidence>
<keyword evidence="16" id="KW-1185">Reference proteome</keyword>
<feature type="modified residue" description="4-aspartylphosphate" evidence="12">
    <location>
        <position position="677"/>
    </location>
</feature>
<feature type="domain" description="Response regulatory" evidence="14">
    <location>
        <begin position="629"/>
        <end position="743"/>
    </location>
</feature>
<dbReference type="CDD" id="cd17546">
    <property type="entry name" value="REC_hyHK_CKI1_RcsC-like"/>
    <property type="match status" value="1"/>
</dbReference>
<evidence type="ECO:0000256" key="7">
    <source>
        <dbReference type="ARBA" id="ARBA00022741"/>
    </source>
</evidence>
<evidence type="ECO:0000256" key="10">
    <source>
        <dbReference type="ARBA" id="ARBA00023012"/>
    </source>
</evidence>
<dbReference type="RefSeq" id="WP_071137770.1">
    <property type="nucleotide sequence ID" value="NZ_LT608328.1"/>
</dbReference>
<keyword evidence="10" id="KW-0902">Two-component regulatory system</keyword>
<dbReference type="InterPro" id="IPR003594">
    <property type="entry name" value="HATPase_dom"/>
</dbReference>
<dbReference type="SUPFAM" id="SSF52172">
    <property type="entry name" value="CheY-like"/>
    <property type="match status" value="1"/>
</dbReference>
<keyword evidence="8" id="KW-0418">Kinase</keyword>
<dbReference type="Pfam" id="PF00072">
    <property type="entry name" value="Response_reg"/>
    <property type="match status" value="1"/>
</dbReference>
<dbReference type="InterPro" id="IPR001789">
    <property type="entry name" value="Sig_transdc_resp-reg_receiver"/>
</dbReference>
<organism evidence="15 16">
    <name type="scientific">Petrimonas mucosa</name>
    <dbReference type="NCBI Taxonomy" id="1642646"/>
    <lineage>
        <taxon>Bacteria</taxon>
        <taxon>Pseudomonadati</taxon>
        <taxon>Bacteroidota</taxon>
        <taxon>Bacteroidia</taxon>
        <taxon>Bacteroidales</taxon>
        <taxon>Dysgonomonadaceae</taxon>
        <taxon>Petrimonas</taxon>
    </lineage>
</organism>
<dbReference type="CDD" id="cd16922">
    <property type="entry name" value="HATPase_EvgS-ArcB-TorS-like"/>
    <property type="match status" value="1"/>
</dbReference>
<dbReference type="InterPro" id="IPR036890">
    <property type="entry name" value="HATPase_C_sf"/>
</dbReference>
<keyword evidence="4" id="KW-1003">Cell membrane</keyword>
<dbReference type="PANTHER" id="PTHR43047">
    <property type="entry name" value="TWO-COMPONENT HISTIDINE PROTEIN KINASE"/>
    <property type="match status" value="1"/>
</dbReference>
<dbReference type="Gene3D" id="3.40.50.2300">
    <property type="match status" value="1"/>
</dbReference>
<dbReference type="AlphaFoldDB" id="A0A1G4GAF9"/>
<dbReference type="PROSITE" id="PS50109">
    <property type="entry name" value="HIS_KIN"/>
    <property type="match status" value="1"/>
</dbReference>
<dbReference type="Proteomes" id="UP000178485">
    <property type="component" value="Chromosome i"/>
</dbReference>
<dbReference type="KEGG" id="pmuc:ING2E5A_2692"/>
<keyword evidence="11" id="KW-0472">Membrane</keyword>
<dbReference type="SUPFAM" id="SSF47384">
    <property type="entry name" value="Homodimeric domain of signal transducing histidine kinase"/>
    <property type="match status" value="1"/>
</dbReference>